<feature type="domain" description="Death" evidence="5">
    <location>
        <begin position="54"/>
        <end position="122"/>
    </location>
</feature>
<dbReference type="InterPro" id="IPR000488">
    <property type="entry name" value="Death_dom"/>
</dbReference>
<keyword evidence="8" id="KW-1185">Reference proteome</keyword>
<protein>
    <recommendedName>
        <fullName evidence="9">TIR domain-containing protein</fullName>
    </recommendedName>
</protein>
<dbReference type="Gene3D" id="3.40.50.10140">
    <property type="entry name" value="Toll/interleukin-1 receptor homology (TIR) domain"/>
    <property type="match status" value="1"/>
</dbReference>
<dbReference type="PANTHER" id="PTHR15079:SF3">
    <property type="entry name" value="MYELOID DIFFERENTIATION PRIMARY RESPONSE PROTEIN MYD88"/>
    <property type="match status" value="1"/>
</dbReference>
<dbReference type="EnsemblMetazoa" id="AEPI005853-RA">
    <property type="protein sequence ID" value="AEPI005853-PA"/>
    <property type="gene ID" value="AEPI005853"/>
</dbReference>
<sequence length="462" mass="52546">MLDKPIKTTEVSLRNRIDLAVVPLEALSTRTRDLVCELLNHRRIFTSEDGYFRDWRGVFDVVGMPKSYLPLVSTSPNPTRYLLELWQSENDQCKRDANLAELQCVLGCIDRWDILDDTSKMFEQDAEQFLMREQKRSAQKERELEGKEVTAFADSDIITRDDTADRKQQYDAFILYADADVEFASKMVEKLEARGLQLCLRDRDILGGSNFEHEVISRLITERCRRVVVIISKAFLASPLNDFTVTFAQALQIEQKARKVIPCVYDRCELPPHLRYTCRLDYQRSQNLYNFWDKLAESIGDTPRKVGLEMSVREPVAEQKPLAYSKPSPAITAPQLSVPKVVVEEQPPLVVKLPSPMEQEPRSGNLKKSHSFWDLFSSFSHKKDKLNGSTSQLNISDIAPATSPKKTSSSPLSLIRRDKKQPVVSASSSAPSECPLERSEKPAKSKKKWYKPSSSRKVAAAV</sequence>
<evidence type="ECO:0000256" key="1">
    <source>
        <dbReference type="ARBA" id="ARBA00004496"/>
    </source>
</evidence>
<dbReference type="GO" id="GO:0005737">
    <property type="term" value="C:cytoplasm"/>
    <property type="evidence" value="ECO:0007669"/>
    <property type="project" value="UniProtKB-SubCell"/>
</dbReference>
<evidence type="ECO:0000256" key="3">
    <source>
        <dbReference type="ARBA" id="ARBA00023198"/>
    </source>
</evidence>
<proteinExistence type="predicted"/>
<dbReference type="PANTHER" id="PTHR15079">
    <property type="entry name" value="MYD88"/>
    <property type="match status" value="1"/>
</dbReference>
<dbReference type="InterPro" id="IPR035897">
    <property type="entry name" value="Toll_tir_struct_dom_sf"/>
</dbReference>
<dbReference type="GO" id="GO:0002755">
    <property type="term" value="P:MyD88-dependent toll-like receptor signaling pathway"/>
    <property type="evidence" value="ECO:0007669"/>
    <property type="project" value="InterPro"/>
</dbReference>
<feature type="domain" description="TIR" evidence="6">
    <location>
        <begin position="168"/>
        <end position="310"/>
    </location>
</feature>
<dbReference type="VEuPathDB" id="VectorBase:AEPI005853"/>
<dbReference type="GO" id="GO:0008063">
    <property type="term" value="P:Toll signaling pathway"/>
    <property type="evidence" value="ECO:0007669"/>
    <property type="project" value="TreeGrafter"/>
</dbReference>
<dbReference type="FunFam" id="1.10.533.10:FF:000029">
    <property type="entry name" value="Myeloid differentiation primary response protein MyD88"/>
    <property type="match status" value="1"/>
</dbReference>
<dbReference type="STRING" id="199890.A0A182PFZ4"/>
<dbReference type="Gene3D" id="1.10.533.10">
    <property type="entry name" value="Death Domain, Fas"/>
    <property type="match status" value="1"/>
</dbReference>
<dbReference type="InterPro" id="IPR011029">
    <property type="entry name" value="DEATH-like_dom_sf"/>
</dbReference>
<evidence type="ECO:0000259" key="6">
    <source>
        <dbReference type="PROSITE" id="PS50104"/>
    </source>
</evidence>
<keyword evidence="3" id="KW-0395">Inflammatory response</keyword>
<accession>A0A182PFZ4</accession>
<evidence type="ECO:0000256" key="4">
    <source>
        <dbReference type="SAM" id="MobiDB-lite"/>
    </source>
</evidence>
<dbReference type="GO" id="GO:0035325">
    <property type="term" value="F:Toll-like receptor binding"/>
    <property type="evidence" value="ECO:0007669"/>
    <property type="project" value="TreeGrafter"/>
</dbReference>
<dbReference type="InterPro" id="IPR017281">
    <property type="entry name" value="Myelin_different_resp_MyD88"/>
</dbReference>
<feature type="compositionally biased region" description="Low complexity" evidence="4">
    <location>
        <begin position="451"/>
        <end position="462"/>
    </location>
</feature>
<dbReference type="SUPFAM" id="SSF52200">
    <property type="entry name" value="Toll/Interleukin receptor TIR domain"/>
    <property type="match status" value="1"/>
</dbReference>
<evidence type="ECO:0000313" key="7">
    <source>
        <dbReference type="EnsemblMetazoa" id="AEPI005853-PA"/>
    </source>
</evidence>
<dbReference type="PROSITE" id="PS50104">
    <property type="entry name" value="TIR"/>
    <property type="match status" value="1"/>
</dbReference>
<feature type="region of interest" description="Disordered" evidence="4">
    <location>
        <begin position="395"/>
        <end position="462"/>
    </location>
</feature>
<evidence type="ECO:0000313" key="8">
    <source>
        <dbReference type="Proteomes" id="UP000075885"/>
    </source>
</evidence>
<dbReference type="GO" id="GO:0050830">
    <property type="term" value="P:defense response to Gram-positive bacterium"/>
    <property type="evidence" value="ECO:0007669"/>
    <property type="project" value="TreeGrafter"/>
</dbReference>
<dbReference type="Pfam" id="PF13676">
    <property type="entry name" value="TIR_2"/>
    <property type="match status" value="1"/>
</dbReference>
<dbReference type="GO" id="GO:0034142">
    <property type="term" value="P:toll-like receptor 4 signaling pathway"/>
    <property type="evidence" value="ECO:0007669"/>
    <property type="project" value="TreeGrafter"/>
</dbReference>
<dbReference type="AlphaFoldDB" id="A0A182PFZ4"/>
<dbReference type="FunFam" id="3.40.50.10140:FF:000022">
    <property type="entry name" value="Myd88"/>
    <property type="match status" value="1"/>
</dbReference>
<keyword evidence="2" id="KW-0963">Cytoplasm</keyword>
<feature type="compositionally biased region" description="Low complexity" evidence="4">
    <location>
        <begin position="422"/>
        <end position="432"/>
    </location>
</feature>
<reference evidence="8" key="1">
    <citation type="submission" date="2013-03" db="EMBL/GenBank/DDBJ databases">
        <title>The Genome Sequence of Anopheles epiroticus epiroticus2.</title>
        <authorList>
            <consortium name="The Broad Institute Genomics Platform"/>
            <person name="Neafsey D.E."/>
            <person name="Howell P."/>
            <person name="Walker B."/>
            <person name="Young S.K."/>
            <person name="Zeng Q."/>
            <person name="Gargeya S."/>
            <person name="Fitzgerald M."/>
            <person name="Haas B."/>
            <person name="Abouelleil A."/>
            <person name="Allen A.W."/>
            <person name="Alvarado L."/>
            <person name="Arachchi H.M."/>
            <person name="Berlin A.M."/>
            <person name="Chapman S.B."/>
            <person name="Gainer-Dewar J."/>
            <person name="Goldberg J."/>
            <person name="Griggs A."/>
            <person name="Gujja S."/>
            <person name="Hansen M."/>
            <person name="Howarth C."/>
            <person name="Imamovic A."/>
            <person name="Ireland A."/>
            <person name="Larimer J."/>
            <person name="McCowan C."/>
            <person name="Murphy C."/>
            <person name="Pearson M."/>
            <person name="Poon T.W."/>
            <person name="Priest M."/>
            <person name="Roberts A."/>
            <person name="Saif S."/>
            <person name="Shea T."/>
            <person name="Sisk P."/>
            <person name="Sykes S."/>
            <person name="Wortman J."/>
            <person name="Nusbaum C."/>
            <person name="Birren B."/>
        </authorList>
    </citation>
    <scope>NUCLEOTIDE SEQUENCE [LARGE SCALE GENOMIC DNA]</scope>
    <source>
        <strain evidence="8">Epiroticus2</strain>
    </source>
</reference>
<dbReference type="GO" id="GO:0005886">
    <property type="term" value="C:plasma membrane"/>
    <property type="evidence" value="ECO:0007669"/>
    <property type="project" value="TreeGrafter"/>
</dbReference>
<organism evidence="7 8">
    <name type="scientific">Anopheles epiroticus</name>
    <dbReference type="NCBI Taxonomy" id="199890"/>
    <lineage>
        <taxon>Eukaryota</taxon>
        <taxon>Metazoa</taxon>
        <taxon>Ecdysozoa</taxon>
        <taxon>Arthropoda</taxon>
        <taxon>Hexapoda</taxon>
        <taxon>Insecta</taxon>
        <taxon>Pterygota</taxon>
        <taxon>Neoptera</taxon>
        <taxon>Endopterygota</taxon>
        <taxon>Diptera</taxon>
        <taxon>Nematocera</taxon>
        <taxon>Culicoidea</taxon>
        <taxon>Culicidae</taxon>
        <taxon>Anophelinae</taxon>
        <taxon>Anopheles</taxon>
    </lineage>
</organism>
<dbReference type="GO" id="GO:0070976">
    <property type="term" value="F:TIR domain binding"/>
    <property type="evidence" value="ECO:0007669"/>
    <property type="project" value="InterPro"/>
</dbReference>
<reference evidence="7" key="2">
    <citation type="submission" date="2020-05" db="UniProtKB">
        <authorList>
            <consortium name="EnsemblMetazoa"/>
        </authorList>
    </citation>
    <scope>IDENTIFICATION</scope>
    <source>
        <strain evidence="7">Epiroticus2</strain>
    </source>
</reference>
<evidence type="ECO:0008006" key="9">
    <source>
        <dbReference type="Google" id="ProtNLM"/>
    </source>
</evidence>
<evidence type="ECO:0000259" key="5">
    <source>
        <dbReference type="PROSITE" id="PS50017"/>
    </source>
</evidence>
<dbReference type="InterPro" id="IPR000157">
    <property type="entry name" value="TIR_dom"/>
</dbReference>
<feature type="compositionally biased region" description="Low complexity" evidence="4">
    <location>
        <begin position="402"/>
        <end position="414"/>
    </location>
</feature>
<name>A0A182PFZ4_9DIPT</name>
<dbReference type="SUPFAM" id="SSF47986">
    <property type="entry name" value="DEATH domain"/>
    <property type="match status" value="1"/>
</dbReference>
<dbReference type="GO" id="GO:0045087">
    <property type="term" value="P:innate immune response"/>
    <property type="evidence" value="ECO:0007669"/>
    <property type="project" value="TreeGrafter"/>
</dbReference>
<dbReference type="SMART" id="SM00255">
    <property type="entry name" value="TIR"/>
    <property type="match status" value="1"/>
</dbReference>
<dbReference type="GO" id="GO:0043123">
    <property type="term" value="P:positive regulation of canonical NF-kappaB signal transduction"/>
    <property type="evidence" value="ECO:0007669"/>
    <property type="project" value="InterPro"/>
</dbReference>
<dbReference type="Proteomes" id="UP000075885">
    <property type="component" value="Unassembled WGS sequence"/>
</dbReference>
<dbReference type="PROSITE" id="PS50017">
    <property type="entry name" value="DEATH_DOMAIN"/>
    <property type="match status" value="1"/>
</dbReference>
<evidence type="ECO:0000256" key="2">
    <source>
        <dbReference type="ARBA" id="ARBA00022490"/>
    </source>
</evidence>
<comment type="subcellular location">
    <subcellularLocation>
        <location evidence="1">Cytoplasm</location>
    </subcellularLocation>
</comment>